<dbReference type="PANTHER" id="PTHR37321">
    <property type="entry name" value="EXPORTED PROTEIN-RELATED"/>
    <property type="match status" value="1"/>
</dbReference>
<protein>
    <recommendedName>
        <fullName evidence="7">GxGYxYP putative glycoside hydrolase C-terminal domain-containing protein</fullName>
    </recommendedName>
</protein>
<dbReference type="OrthoDB" id="4814197at2759"/>
<evidence type="ECO:0008006" key="7">
    <source>
        <dbReference type="Google" id="ProtNLM"/>
    </source>
</evidence>
<feature type="signal peptide" evidence="1">
    <location>
        <begin position="1"/>
        <end position="20"/>
    </location>
</feature>
<dbReference type="AlphaFoldDB" id="A0A139HZD3"/>
<dbReference type="InterPro" id="IPR038410">
    <property type="entry name" value="GxGYxYP_C_sf"/>
</dbReference>
<sequence>MYFLSQCLGLAICYLPHVSSLEWPDDRALPIFPDIGTAIEAADITTLTGEEQGLLVSLQSIANRKEPRNYLYWNKAGEDPEGVNYSPQVWLQGIADQLLGFVGKVHDVGSPFQLLDKYKADIEGAVVYDQDVPDTINLATTLAGMHNLLIANEELAIAHNLSIKHDFRGMFKNKLEVYEYGLAHLYSNTTKRMITAISPQETFSEQRGHASNNATYPVDLTSLLLKPRSKDMIYLRIKDAFEEDGNGPTVSHVLATIDNTTVADFAPGTLAEHAFLVDWGGSSLGDYPWGTRAAGGTAYIVYGFNAPNGSSSSSVNLTMHGQYDVAATTDPPATKRLNAVFRDYIIAASAPCIWLDPNNKDEVPLLHKILDSHDSNSAYMGWFLNGDEMSGVTQTAQKGIYVVAADNFFNGSLMSGLKNLFQRLSQQLGRDPEPYRSPPPEAIESKIYISLTWTEGDNIQYMQHRMRLLWDDSARGKVPMSWTVDPLLIDIAPNILDYFQATATKNDSFVLGPSGAGYTFPIIWPGQDLNLFLNQTARNAEETGIGTSSVWIYNRINSTLIPLFEDIVSLYRDALGPDLFGISADSARGAKNPHGINITASGIPVAGLATISGVEQGLARLGYLSKDYFDGKKPLFVDCALYAWDMMPVNVSVLVDKLGEEFEVVSVDSMWRTFRRYHNIATN</sequence>
<dbReference type="EMBL" id="LFZO01000523">
    <property type="protein sequence ID" value="KXT07825.1"/>
    <property type="molecule type" value="Genomic_DNA"/>
</dbReference>
<dbReference type="InterPro" id="IPR025832">
    <property type="entry name" value="GxGYxYP_C"/>
</dbReference>
<comment type="caution">
    <text evidence="5">The sequence shown here is derived from an EMBL/GenBank/DDBJ whole genome shotgun (WGS) entry which is preliminary data.</text>
</comment>
<dbReference type="InterPro" id="IPR048310">
    <property type="entry name" value="GxGYxYP_N_2nd"/>
</dbReference>
<accession>A0A139HZD3</accession>
<dbReference type="Proteomes" id="UP000073492">
    <property type="component" value="Unassembled WGS sequence"/>
</dbReference>
<dbReference type="PANTHER" id="PTHR37321:SF1">
    <property type="entry name" value="EXPORTED PROTEIN"/>
    <property type="match status" value="1"/>
</dbReference>
<feature type="domain" description="GxGYxYP putative glycoside hydrolase third N-terminal" evidence="4">
    <location>
        <begin position="336"/>
        <end position="415"/>
    </location>
</feature>
<evidence type="ECO:0000313" key="5">
    <source>
        <dbReference type="EMBL" id="KXT07825.1"/>
    </source>
</evidence>
<dbReference type="Pfam" id="PF20958">
    <property type="entry name" value="GxGYxYP_N_3rd"/>
    <property type="match status" value="1"/>
</dbReference>
<organism evidence="5 6">
    <name type="scientific">Pseudocercospora musae</name>
    <dbReference type="NCBI Taxonomy" id="113226"/>
    <lineage>
        <taxon>Eukaryota</taxon>
        <taxon>Fungi</taxon>
        <taxon>Dikarya</taxon>
        <taxon>Ascomycota</taxon>
        <taxon>Pezizomycotina</taxon>
        <taxon>Dothideomycetes</taxon>
        <taxon>Dothideomycetidae</taxon>
        <taxon>Mycosphaerellales</taxon>
        <taxon>Mycosphaerellaceae</taxon>
        <taxon>Pseudocercospora</taxon>
    </lineage>
</organism>
<reference evidence="5 6" key="1">
    <citation type="submission" date="2015-07" db="EMBL/GenBank/DDBJ databases">
        <title>Comparative genomics of the Sigatoka disease complex on banana suggests a link between parallel evolutionary changes in Pseudocercospora fijiensis and Pseudocercospora eumusae and increased virulence on the banana host.</title>
        <authorList>
            <person name="Chang T.-C."/>
            <person name="Salvucci A."/>
            <person name="Crous P.W."/>
            <person name="Stergiopoulos I."/>
        </authorList>
    </citation>
    <scope>NUCLEOTIDE SEQUENCE [LARGE SCALE GENOMIC DNA]</scope>
    <source>
        <strain evidence="5 6">CBS 116634</strain>
    </source>
</reference>
<dbReference type="InterPro" id="IPR048309">
    <property type="entry name" value="GxGYxYP_N_3rd"/>
</dbReference>
<keyword evidence="6" id="KW-1185">Reference proteome</keyword>
<dbReference type="Gene3D" id="3.20.20.490">
    <property type="entry name" value="GxGYxYP glycoside hydrolase, C-terminal domain"/>
    <property type="match status" value="1"/>
</dbReference>
<keyword evidence="1" id="KW-0732">Signal</keyword>
<evidence type="ECO:0000313" key="6">
    <source>
        <dbReference type="Proteomes" id="UP000073492"/>
    </source>
</evidence>
<dbReference type="Pfam" id="PF20957">
    <property type="entry name" value="GxGYxYP_N_2nd"/>
    <property type="match status" value="1"/>
</dbReference>
<evidence type="ECO:0000259" key="4">
    <source>
        <dbReference type="Pfam" id="PF20958"/>
    </source>
</evidence>
<evidence type="ECO:0000259" key="3">
    <source>
        <dbReference type="Pfam" id="PF20957"/>
    </source>
</evidence>
<gene>
    <name evidence="5" type="ORF">AC579_9692</name>
</gene>
<feature type="chain" id="PRO_5007297026" description="GxGYxYP putative glycoside hydrolase C-terminal domain-containing protein" evidence="1">
    <location>
        <begin position="21"/>
        <end position="683"/>
    </location>
</feature>
<evidence type="ECO:0000256" key="1">
    <source>
        <dbReference type="SAM" id="SignalP"/>
    </source>
</evidence>
<feature type="domain" description="GxGYxYP putative glycoside hydrolase C-terminal" evidence="2">
    <location>
        <begin position="446"/>
        <end position="670"/>
    </location>
</feature>
<dbReference type="Pfam" id="PF14323">
    <property type="entry name" value="GxGYxYP_C"/>
    <property type="match status" value="1"/>
</dbReference>
<name>A0A139HZD3_9PEZI</name>
<feature type="domain" description="GxGYxYP putative glycoside hydrolase second N-terminal" evidence="3">
    <location>
        <begin position="122"/>
        <end position="184"/>
    </location>
</feature>
<proteinExistence type="predicted"/>
<evidence type="ECO:0000259" key="2">
    <source>
        <dbReference type="Pfam" id="PF14323"/>
    </source>
</evidence>